<comment type="similarity">
    <text evidence="7">Belongs to the ATX1 family.</text>
</comment>
<evidence type="ECO:0000256" key="7">
    <source>
        <dbReference type="ARBA" id="ARBA00038171"/>
    </source>
</evidence>
<keyword evidence="2" id="KW-0479">Metal-binding</keyword>
<evidence type="ECO:0000256" key="3">
    <source>
        <dbReference type="ARBA" id="ARBA00022796"/>
    </source>
</evidence>
<keyword evidence="6" id="KW-0143">Chaperone</keyword>
<dbReference type="InterPro" id="IPR036163">
    <property type="entry name" value="HMA_dom_sf"/>
</dbReference>
<evidence type="ECO:0000256" key="2">
    <source>
        <dbReference type="ARBA" id="ARBA00022723"/>
    </source>
</evidence>
<evidence type="ECO:0000256" key="1">
    <source>
        <dbReference type="ARBA" id="ARBA00022448"/>
    </source>
</evidence>
<dbReference type="GO" id="GO:0016531">
    <property type="term" value="F:copper chaperone activity"/>
    <property type="evidence" value="ECO:0007669"/>
    <property type="project" value="TreeGrafter"/>
</dbReference>
<dbReference type="PANTHER" id="PTHR46365:SF1">
    <property type="entry name" value="COPPER TRANSPORT PROTEIN ATOX1"/>
    <property type="match status" value="1"/>
</dbReference>
<dbReference type="RefSeq" id="XP_033461126.1">
    <property type="nucleotide sequence ID" value="XM_033602486.1"/>
</dbReference>
<accession>A0A6J3M7W6</accession>
<gene>
    <name evidence="9" type="ORF">K489DRAFT_353754</name>
</gene>
<dbReference type="GO" id="GO:0005829">
    <property type="term" value="C:cytosol"/>
    <property type="evidence" value="ECO:0007669"/>
    <property type="project" value="TreeGrafter"/>
</dbReference>
<organism evidence="9">
    <name type="scientific">Dissoconium aciculare CBS 342.82</name>
    <dbReference type="NCBI Taxonomy" id="1314786"/>
    <lineage>
        <taxon>Eukaryota</taxon>
        <taxon>Fungi</taxon>
        <taxon>Dikarya</taxon>
        <taxon>Ascomycota</taxon>
        <taxon>Pezizomycotina</taxon>
        <taxon>Dothideomycetes</taxon>
        <taxon>Dothideomycetidae</taxon>
        <taxon>Mycosphaerellales</taxon>
        <taxon>Dissoconiaceae</taxon>
        <taxon>Dissoconium</taxon>
    </lineage>
</organism>
<evidence type="ECO:0008006" key="10">
    <source>
        <dbReference type="Google" id="ProtNLM"/>
    </source>
</evidence>
<name>A0A6J3M7W6_9PEZI</name>
<reference evidence="9" key="3">
    <citation type="submission" date="2025-08" db="UniProtKB">
        <authorList>
            <consortium name="RefSeq"/>
        </authorList>
    </citation>
    <scope>IDENTIFICATION</scope>
    <source>
        <strain evidence="9">CBS 342.82</strain>
    </source>
</reference>
<evidence type="ECO:0000313" key="9">
    <source>
        <dbReference type="RefSeq" id="XP_033461126.1"/>
    </source>
</evidence>
<dbReference type="AlphaFoldDB" id="A0A6J3M7W6"/>
<dbReference type="GeneID" id="54360286"/>
<evidence type="ECO:0000256" key="5">
    <source>
        <dbReference type="ARBA" id="ARBA00023065"/>
    </source>
</evidence>
<dbReference type="Proteomes" id="UP000504637">
    <property type="component" value="Unplaced"/>
</dbReference>
<dbReference type="OrthoDB" id="689350at2759"/>
<keyword evidence="3" id="KW-0187">Copper transport</keyword>
<keyword evidence="4" id="KW-0186">Copper</keyword>
<keyword evidence="8" id="KW-1185">Reference proteome</keyword>
<dbReference type="GO" id="GO:0046872">
    <property type="term" value="F:metal ion binding"/>
    <property type="evidence" value="ECO:0007669"/>
    <property type="project" value="UniProtKB-KW"/>
</dbReference>
<reference evidence="9" key="2">
    <citation type="submission" date="2020-04" db="EMBL/GenBank/DDBJ databases">
        <authorList>
            <consortium name="NCBI Genome Project"/>
        </authorList>
    </citation>
    <scope>NUCLEOTIDE SEQUENCE</scope>
    <source>
        <strain evidence="9">CBS 342.82</strain>
    </source>
</reference>
<keyword evidence="1" id="KW-0813">Transport</keyword>
<evidence type="ECO:0000313" key="8">
    <source>
        <dbReference type="Proteomes" id="UP000504637"/>
    </source>
</evidence>
<reference evidence="9" key="1">
    <citation type="submission" date="2020-01" db="EMBL/GenBank/DDBJ databases">
        <authorList>
            <consortium name="DOE Joint Genome Institute"/>
            <person name="Haridas S."/>
            <person name="Albert R."/>
            <person name="Binder M."/>
            <person name="Bloem J."/>
            <person name="Labutti K."/>
            <person name="Salamov A."/>
            <person name="Andreopoulos B."/>
            <person name="Baker S.E."/>
            <person name="Barry K."/>
            <person name="Bills G."/>
            <person name="Bluhm B.H."/>
            <person name="Cannon C."/>
            <person name="Castanera R."/>
            <person name="Culley D.E."/>
            <person name="Daum C."/>
            <person name="Ezra D."/>
            <person name="Gonzalez J.B."/>
            <person name="Henrissat B."/>
            <person name="Kuo A."/>
            <person name="Liang C."/>
            <person name="Lipzen A."/>
            <person name="Lutzoni F."/>
            <person name="Magnuson J."/>
            <person name="Mondo S."/>
            <person name="Nolan M."/>
            <person name="Ohm R."/>
            <person name="Pangilinan J."/>
            <person name="Park H.-J."/>
            <person name="Ramirez L."/>
            <person name="Alfaro M."/>
            <person name="Sun H."/>
            <person name="Tritt A."/>
            <person name="Yoshinaga Y."/>
            <person name="Zwiers L.-H."/>
            <person name="Turgeon B.G."/>
            <person name="Goodwin S.B."/>
            <person name="Spatafora J.W."/>
            <person name="Crous P.W."/>
            <person name="Grigoriev I.V."/>
        </authorList>
    </citation>
    <scope>NUCLEOTIDE SEQUENCE</scope>
    <source>
        <strain evidence="9">CBS 342.82</strain>
    </source>
</reference>
<sequence>MTAGNYKHVYKFNVAMSCGGCSGAVTRVLKRSNLRNLSDPEDTEKVDLDAKTAEVYALEYTDEATNAPTTLSFEKVLKTIQGTGKKVNSAEADGVAQPV</sequence>
<evidence type="ECO:0000256" key="6">
    <source>
        <dbReference type="ARBA" id="ARBA00023186"/>
    </source>
</evidence>
<dbReference type="InterPro" id="IPR006121">
    <property type="entry name" value="HMA_dom"/>
</dbReference>
<dbReference type="Gene3D" id="3.30.70.100">
    <property type="match status" value="1"/>
</dbReference>
<dbReference type="CDD" id="cd00371">
    <property type="entry name" value="HMA"/>
    <property type="match status" value="1"/>
</dbReference>
<dbReference type="PANTHER" id="PTHR46365">
    <property type="entry name" value="COPPER TRANSPORT PROTEIN ATOX1"/>
    <property type="match status" value="1"/>
</dbReference>
<keyword evidence="5" id="KW-0406">Ion transport</keyword>
<dbReference type="SUPFAM" id="SSF55008">
    <property type="entry name" value="HMA, heavy metal-associated domain"/>
    <property type="match status" value="1"/>
</dbReference>
<protein>
    <recommendedName>
        <fullName evidence="10">HMA domain-containing protein</fullName>
    </recommendedName>
</protein>
<evidence type="ECO:0000256" key="4">
    <source>
        <dbReference type="ARBA" id="ARBA00023008"/>
    </source>
</evidence>
<dbReference type="InterPro" id="IPR051881">
    <property type="entry name" value="Copper_transport_ATOX1-like"/>
</dbReference>
<dbReference type="GO" id="GO:0006825">
    <property type="term" value="P:copper ion transport"/>
    <property type="evidence" value="ECO:0007669"/>
    <property type="project" value="UniProtKB-KW"/>
</dbReference>
<proteinExistence type="inferred from homology"/>